<dbReference type="SUPFAM" id="SSF56112">
    <property type="entry name" value="Protein kinase-like (PK-like)"/>
    <property type="match status" value="1"/>
</dbReference>
<evidence type="ECO:0000256" key="4">
    <source>
        <dbReference type="ARBA" id="ARBA00022990"/>
    </source>
</evidence>
<dbReference type="SUPFAM" id="SSF56645">
    <property type="entry name" value="Acyl-CoA dehydrogenase NM domain-like"/>
    <property type="match status" value="1"/>
</dbReference>
<keyword evidence="3" id="KW-0274">FAD</keyword>
<evidence type="ECO:0000259" key="5">
    <source>
        <dbReference type="Pfam" id="PF01636"/>
    </source>
</evidence>
<dbReference type="InterPro" id="IPR011009">
    <property type="entry name" value="Kinase-like_dom_sf"/>
</dbReference>
<dbReference type="FunFam" id="3.30.200.20:FF:000343">
    <property type="entry name" value="Acyl-CoA dehydrogenase family member 10"/>
    <property type="match status" value="1"/>
</dbReference>
<evidence type="ECO:0000313" key="7">
    <source>
        <dbReference type="EMBL" id="KAF6419816.1"/>
    </source>
</evidence>
<dbReference type="InterPro" id="IPR009100">
    <property type="entry name" value="AcylCoA_DH/oxidase_NM_dom_sf"/>
</dbReference>
<dbReference type="InterPro" id="IPR002575">
    <property type="entry name" value="Aminoglycoside_PTrfase"/>
</dbReference>
<dbReference type="EMBL" id="JACASF010000018">
    <property type="protein sequence ID" value="KAF6419816.1"/>
    <property type="molecule type" value="Genomic_DNA"/>
</dbReference>
<dbReference type="CDD" id="cd05154">
    <property type="entry name" value="ACAD10_11_N-like"/>
    <property type="match status" value="1"/>
</dbReference>
<dbReference type="InterPro" id="IPR041726">
    <property type="entry name" value="ACAD10_11_N"/>
</dbReference>
<feature type="domain" description="Aminoglycoside phosphotransferase" evidence="5">
    <location>
        <begin position="46"/>
        <end position="271"/>
    </location>
</feature>
<evidence type="ECO:0000313" key="8">
    <source>
        <dbReference type="Proteomes" id="UP000550707"/>
    </source>
</evidence>
<evidence type="ECO:0000256" key="2">
    <source>
        <dbReference type="ARBA" id="ARBA00022630"/>
    </source>
</evidence>
<dbReference type="Gene3D" id="1.10.540.10">
    <property type="entry name" value="Acyl-CoA dehydrogenase/oxidase, N-terminal domain"/>
    <property type="match status" value="1"/>
</dbReference>
<dbReference type="Pfam" id="PF01636">
    <property type="entry name" value="APH"/>
    <property type="match status" value="1"/>
</dbReference>
<comment type="cofactor">
    <cofactor evidence="1">
        <name>FAD</name>
        <dbReference type="ChEBI" id="CHEBI:57692"/>
    </cofactor>
</comment>
<keyword evidence="2" id="KW-0285">Flavoprotein</keyword>
<accession>A0A7J8D9W4</accession>
<dbReference type="Gene3D" id="3.90.1200.10">
    <property type="match status" value="1"/>
</dbReference>
<keyword evidence="8" id="KW-1185">Reference proteome</keyword>
<dbReference type="PANTHER" id="PTHR47829:SF1">
    <property type="entry name" value="HAD FAMILY PHOSPHATASE"/>
    <property type="match status" value="1"/>
</dbReference>
<dbReference type="AlphaFoldDB" id="A0A7J8D9W4"/>
<evidence type="ECO:0000256" key="1">
    <source>
        <dbReference type="ARBA" id="ARBA00001974"/>
    </source>
</evidence>
<proteinExistence type="predicted"/>
<keyword evidence="4" id="KW-0007">Acetylation</keyword>
<dbReference type="GO" id="GO:0050660">
    <property type="term" value="F:flavin adenine dinucleotide binding"/>
    <property type="evidence" value="ECO:0007669"/>
    <property type="project" value="InterPro"/>
</dbReference>
<dbReference type="InterPro" id="IPR052898">
    <property type="entry name" value="ACAD10-like"/>
</dbReference>
<dbReference type="Proteomes" id="UP000550707">
    <property type="component" value="Unassembled WGS sequence"/>
</dbReference>
<dbReference type="PANTHER" id="PTHR47829">
    <property type="entry name" value="HYDROLASE, PUTATIVE (AFU_ORTHOLOGUE AFUA_1G12880)-RELATED"/>
    <property type="match status" value="1"/>
</dbReference>
<dbReference type="GO" id="GO:0016627">
    <property type="term" value="F:oxidoreductase activity, acting on the CH-CH group of donors"/>
    <property type="evidence" value="ECO:0007669"/>
    <property type="project" value="InterPro"/>
</dbReference>
<dbReference type="Gene3D" id="3.30.200.20">
    <property type="entry name" value="Phosphorylase Kinase, domain 1"/>
    <property type="match status" value="1"/>
</dbReference>
<reference evidence="7 8" key="1">
    <citation type="journal article" date="2020" name="Nature">
        <title>Six reference-quality genomes reveal evolution of bat adaptations.</title>
        <authorList>
            <person name="Jebb D."/>
            <person name="Huang Z."/>
            <person name="Pippel M."/>
            <person name="Hughes G.M."/>
            <person name="Lavrichenko K."/>
            <person name="Devanna P."/>
            <person name="Winkler S."/>
            <person name="Jermiin L.S."/>
            <person name="Skirmuntt E.C."/>
            <person name="Katzourakis A."/>
            <person name="Burkitt-Gray L."/>
            <person name="Ray D.A."/>
            <person name="Sullivan K.A.M."/>
            <person name="Roscito J.G."/>
            <person name="Kirilenko B.M."/>
            <person name="Davalos L.M."/>
            <person name="Corthals A.P."/>
            <person name="Power M.L."/>
            <person name="Jones G."/>
            <person name="Ransome R.D."/>
            <person name="Dechmann D.K.N."/>
            <person name="Locatelli A.G."/>
            <person name="Puechmaille S.J."/>
            <person name="Fedrigo O."/>
            <person name="Jarvis E.D."/>
            <person name="Hiller M."/>
            <person name="Vernes S.C."/>
            <person name="Myers E.W."/>
            <person name="Teeling E.C."/>
        </authorList>
    </citation>
    <scope>NUCLEOTIDE SEQUENCE [LARGE SCALE GENOMIC DNA]</scope>
    <source>
        <strain evidence="7">MMolMol1</strain>
        <tissue evidence="7">Muscle</tissue>
    </source>
</reference>
<name>A0A7J8D9W4_MOLMO</name>
<dbReference type="FunFam" id="3.90.1200.10:FF:000009">
    <property type="entry name" value="Acyl-CoA dehydrogenase family member 11"/>
    <property type="match status" value="1"/>
</dbReference>
<sequence>METKAPDEQEAAEVLPQHQFDYRSLEAYLNQHLPGFGADPGAKLTVAQYRLGQSNPTFYLQKGFQGYVLRKKPPGSLLPKAHKIDREFKVQKALFSIGFPVPKPLLYCSNASVIGTEFYIMEHVQGRIFRDFTIPGVSPAERSAMYVAMVETLAQLHSLNVNALQLEGYGIGAGFCKRQVSTWTKQYQAAAHQDIPAMNQLSDWLMKNLPDNDNEEKLIHGDFKLDNIIFHPTESRVIAVLDWELSTIGHPLSDLAHFSLFYFWPRTVPLINQGSYFQENIGIPSLEELISIYCRCRGIDYILPNWNFFVALAYFKLAGILQGVYSRYLLGNNVSENSFQFANVVQPLAETGLQLSKRTFRTTLSQIDTTRELFVQTRRGQEVLTRVKRFMKQHILPAEKEVIEFYVQNENSLDKWKKPSVIDKLKEMAKAEGLWNLFLPAASGLSQVDYALVAEETGKCFFAPEVFNCQAPDTGNMELLHLYGSEKQKQQWLEPLLQGSIASCFCMTEPDVASSDATNIDCSIQKDGDSYVVNGKKWWSSGEYSD</sequence>
<evidence type="ECO:0000256" key="3">
    <source>
        <dbReference type="ARBA" id="ARBA00022827"/>
    </source>
</evidence>
<dbReference type="Gene3D" id="2.40.110.10">
    <property type="entry name" value="Butyryl-CoA Dehydrogenase, subunit A, domain 2"/>
    <property type="match status" value="1"/>
</dbReference>
<protein>
    <submittedName>
        <fullName evidence="7">Acyl-CoA dehydrogenase family member 11</fullName>
    </submittedName>
</protein>
<evidence type="ECO:0000259" key="6">
    <source>
        <dbReference type="Pfam" id="PF02771"/>
    </source>
</evidence>
<feature type="domain" description="Acyl-CoA dehydrogenase/oxidase N-terminal" evidence="6">
    <location>
        <begin position="381"/>
        <end position="499"/>
    </location>
</feature>
<dbReference type="InterPro" id="IPR037069">
    <property type="entry name" value="AcylCoA_DH/ox_N_sf"/>
</dbReference>
<organism evidence="7 8">
    <name type="scientific">Molossus molossus</name>
    <name type="common">Pallas' mastiff bat</name>
    <name type="synonym">Vespertilio molossus</name>
    <dbReference type="NCBI Taxonomy" id="27622"/>
    <lineage>
        <taxon>Eukaryota</taxon>
        <taxon>Metazoa</taxon>
        <taxon>Chordata</taxon>
        <taxon>Craniata</taxon>
        <taxon>Vertebrata</taxon>
        <taxon>Euteleostomi</taxon>
        <taxon>Mammalia</taxon>
        <taxon>Eutheria</taxon>
        <taxon>Laurasiatheria</taxon>
        <taxon>Chiroptera</taxon>
        <taxon>Yangochiroptera</taxon>
        <taxon>Molossidae</taxon>
        <taxon>Molossus</taxon>
    </lineage>
</organism>
<dbReference type="InterPro" id="IPR046373">
    <property type="entry name" value="Acyl-CoA_Oxase/DH_mid-dom_sf"/>
</dbReference>
<dbReference type="Pfam" id="PF02771">
    <property type="entry name" value="Acyl-CoA_dh_N"/>
    <property type="match status" value="1"/>
</dbReference>
<comment type="caution">
    <text evidence="7">The sequence shown here is derived from an EMBL/GenBank/DDBJ whole genome shotgun (WGS) entry which is preliminary data.</text>
</comment>
<dbReference type="InterPro" id="IPR013786">
    <property type="entry name" value="AcylCoA_DH/ox_N"/>
</dbReference>
<gene>
    <name evidence="7" type="ORF">HJG59_000166</name>
</gene>